<dbReference type="OrthoDB" id="61110at2759"/>
<dbReference type="InterPro" id="IPR000408">
    <property type="entry name" value="Reg_chr_condens"/>
</dbReference>
<feature type="region of interest" description="Disordered" evidence="3">
    <location>
        <begin position="505"/>
        <end position="542"/>
    </location>
</feature>
<dbReference type="PRINTS" id="PR00633">
    <property type="entry name" value="RCCNDNSATION"/>
</dbReference>
<feature type="repeat" description="RCC1" evidence="2">
    <location>
        <begin position="191"/>
        <end position="236"/>
    </location>
</feature>
<dbReference type="SUPFAM" id="SSF50985">
    <property type="entry name" value="RCC1/BLIP-II"/>
    <property type="match status" value="1"/>
</dbReference>
<evidence type="ECO:0000259" key="4">
    <source>
        <dbReference type="Pfam" id="PF25390"/>
    </source>
</evidence>
<keyword evidence="1" id="KW-0677">Repeat</keyword>
<organism evidence="5 6">
    <name type="scientific">Ostreobium quekettii</name>
    <dbReference type="NCBI Taxonomy" id="121088"/>
    <lineage>
        <taxon>Eukaryota</taxon>
        <taxon>Viridiplantae</taxon>
        <taxon>Chlorophyta</taxon>
        <taxon>core chlorophytes</taxon>
        <taxon>Ulvophyceae</taxon>
        <taxon>TCBD clade</taxon>
        <taxon>Bryopsidales</taxon>
        <taxon>Ostreobineae</taxon>
        <taxon>Ostreobiaceae</taxon>
        <taxon>Ostreobium</taxon>
    </lineage>
</organism>
<dbReference type="PANTHER" id="PTHR22870:SF408">
    <property type="entry name" value="OS09G0560450 PROTEIN"/>
    <property type="match status" value="1"/>
</dbReference>
<feature type="repeat" description="RCC1" evidence="2">
    <location>
        <begin position="88"/>
        <end position="139"/>
    </location>
</feature>
<dbReference type="InterPro" id="IPR009091">
    <property type="entry name" value="RCC1/BLIP-II"/>
</dbReference>
<dbReference type="PANTHER" id="PTHR22870">
    <property type="entry name" value="REGULATOR OF CHROMOSOME CONDENSATION"/>
    <property type="match status" value="1"/>
</dbReference>
<evidence type="ECO:0000256" key="2">
    <source>
        <dbReference type="PROSITE-ProRule" id="PRU00235"/>
    </source>
</evidence>
<dbReference type="Pfam" id="PF25390">
    <property type="entry name" value="WD40_RLD"/>
    <property type="match status" value="1"/>
</dbReference>
<dbReference type="Proteomes" id="UP000708148">
    <property type="component" value="Unassembled WGS sequence"/>
</dbReference>
<dbReference type="AlphaFoldDB" id="A0A8S1IPJ6"/>
<dbReference type="InterPro" id="IPR051210">
    <property type="entry name" value="Ub_ligase/GEF_domain"/>
</dbReference>
<comment type="caution">
    <text evidence="5">The sequence shown here is derived from an EMBL/GenBank/DDBJ whole genome shotgun (WGS) entry which is preliminary data.</text>
</comment>
<feature type="compositionally biased region" description="Basic and acidic residues" evidence="3">
    <location>
        <begin position="510"/>
        <end position="520"/>
    </location>
</feature>
<reference evidence="5" key="1">
    <citation type="submission" date="2020-12" db="EMBL/GenBank/DDBJ databases">
        <authorList>
            <person name="Iha C."/>
        </authorList>
    </citation>
    <scope>NUCLEOTIDE SEQUENCE</scope>
</reference>
<feature type="region of interest" description="Disordered" evidence="3">
    <location>
        <begin position="402"/>
        <end position="443"/>
    </location>
</feature>
<feature type="repeat" description="RCC1" evidence="2">
    <location>
        <begin position="343"/>
        <end position="397"/>
    </location>
</feature>
<evidence type="ECO:0000313" key="6">
    <source>
        <dbReference type="Proteomes" id="UP000708148"/>
    </source>
</evidence>
<dbReference type="EMBL" id="CAJHUC010000532">
    <property type="protein sequence ID" value="CAD7696720.1"/>
    <property type="molecule type" value="Genomic_DNA"/>
</dbReference>
<dbReference type="Gene3D" id="2.130.10.30">
    <property type="entry name" value="Regulator of chromosome condensation 1/beta-lactamase-inhibitor protein II"/>
    <property type="match status" value="3"/>
</dbReference>
<feature type="domain" description="RCC1-like" evidence="4">
    <location>
        <begin position="31"/>
        <end position="393"/>
    </location>
</feature>
<sequence>MLASATSPPSSVVSSVVAPEYVRSPPVECVVYGWGANEDGQLGLDGVDSAVAPRVIESLLGARLRGRDGVRCPLVGGSRVSLAICADGKIWSWGWNERGTIGNGQRGGDRKPREIAALKGVRIVQAAVGGWHCLAVTENNRVYAWGGNEYFQCGVNEEEKNIVKPTICVPHLQVKQVACGGMHSLALTTSGEVWTWGEPWGEFKLQKEKHPRPVVGATDILQIACGAFHNLALDRDGHVLTWGTNDYGQLGNGSTSYQTTPKRVVDLDDVQVSDVGAGGWHSIALTKEGDLYIWGRGEYGRLGLGDASGASRRRPQKVKGLEGHRIVQAAAGGSHTACLTDQGRMFIWGRGSFGRLGTGSLKDTYRPCEVSLPGGHWRWKVIAICCGGRHCLCLVLPVNEDRDSSGLSPSDHGGSVRDYESSYSEDTNTGEGNGLDEQMEERDLLSQQVDASDLAYLPDHIGVTAFAGVSRPVDVIGEETARPPDHLPSVSPFSRLDMAEAEAGWMGPPIKRDGQLREPVSEELGNPMIGPQFARHHAAGTS</sequence>
<feature type="repeat" description="RCC1" evidence="2">
    <location>
        <begin position="29"/>
        <end position="87"/>
    </location>
</feature>
<feature type="repeat" description="RCC1" evidence="2">
    <location>
        <begin position="237"/>
        <end position="288"/>
    </location>
</feature>
<proteinExistence type="predicted"/>
<dbReference type="PROSITE" id="PS00626">
    <property type="entry name" value="RCC1_2"/>
    <property type="match status" value="3"/>
</dbReference>
<dbReference type="InterPro" id="IPR058923">
    <property type="entry name" value="RCC1-like_dom"/>
</dbReference>
<protein>
    <recommendedName>
        <fullName evidence="4">RCC1-like domain-containing protein</fullName>
    </recommendedName>
</protein>
<gene>
    <name evidence="5" type="ORF">OSTQU699_LOCUS2080</name>
</gene>
<name>A0A8S1IPJ6_9CHLO</name>
<evidence type="ECO:0000256" key="3">
    <source>
        <dbReference type="SAM" id="MobiDB-lite"/>
    </source>
</evidence>
<dbReference type="PROSITE" id="PS50012">
    <property type="entry name" value="RCC1_3"/>
    <property type="match status" value="7"/>
</dbReference>
<feature type="repeat" description="RCC1" evidence="2">
    <location>
        <begin position="289"/>
        <end position="342"/>
    </location>
</feature>
<evidence type="ECO:0000313" key="5">
    <source>
        <dbReference type="EMBL" id="CAD7696720.1"/>
    </source>
</evidence>
<evidence type="ECO:0000256" key="1">
    <source>
        <dbReference type="ARBA" id="ARBA00022737"/>
    </source>
</evidence>
<feature type="repeat" description="RCC1" evidence="2">
    <location>
        <begin position="140"/>
        <end position="190"/>
    </location>
</feature>
<accession>A0A8S1IPJ6</accession>
<feature type="compositionally biased region" description="Polar residues" evidence="3">
    <location>
        <begin position="421"/>
        <end position="430"/>
    </location>
</feature>
<keyword evidence="6" id="KW-1185">Reference proteome</keyword>